<evidence type="ECO:0000256" key="3">
    <source>
        <dbReference type="ARBA" id="ARBA00023268"/>
    </source>
</evidence>
<dbReference type="SUPFAM" id="SSF48179">
    <property type="entry name" value="6-phosphogluconate dehydrogenase C-terminal domain-like"/>
    <property type="match status" value="2"/>
</dbReference>
<dbReference type="EMBL" id="UINC01057384">
    <property type="protein sequence ID" value="SVB78459.1"/>
    <property type="molecule type" value="Genomic_DNA"/>
</dbReference>
<dbReference type="InterPro" id="IPR008927">
    <property type="entry name" value="6-PGluconate_DH-like_C_sf"/>
</dbReference>
<evidence type="ECO:0000256" key="2">
    <source>
        <dbReference type="ARBA" id="ARBA00023239"/>
    </source>
</evidence>
<feature type="non-terminal residue" evidence="5">
    <location>
        <position position="1"/>
    </location>
</feature>
<proteinExistence type="inferred from homology"/>
<feature type="domain" description="3-hydroxyacyl-CoA dehydrogenase C-terminal" evidence="4">
    <location>
        <begin position="22"/>
        <end position="123"/>
    </location>
</feature>
<name>A0A382GU30_9ZZZZ</name>
<dbReference type="GO" id="GO:0004300">
    <property type="term" value="F:enoyl-CoA hydratase activity"/>
    <property type="evidence" value="ECO:0007669"/>
    <property type="project" value="TreeGrafter"/>
</dbReference>
<dbReference type="Gene3D" id="3.90.226.10">
    <property type="entry name" value="2-enoyl-CoA Hydratase, Chain A, domain 1"/>
    <property type="match status" value="1"/>
</dbReference>
<dbReference type="GO" id="GO:0006635">
    <property type="term" value="P:fatty acid beta-oxidation"/>
    <property type="evidence" value="ECO:0007669"/>
    <property type="project" value="TreeGrafter"/>
</dbReference>
<dbReference type="AlphaFoldDB" id="A0A382GU30"/>
<evidence type="ECO:0000313" key="5">
    <source>
        <dbReference type="EMBL" id="SVB78459.1"/>
    </source>
</evidence>
<keyword evidence="3" id="KW-0511">Multifunctional enzyme</keyword>
<dbReference type="Pfam" id="PF00378">
    <property type="entry name" value="ECH_1"/>
    <property type="match status" value="1"/>
</dbReference>
<dbReference type="Pfam" id="PF00725">
    <property type="entry name" value="3HCDH"/>
    <property type="match status" value="2"/>
</dbReference>
<dbReference type="SUPFAM" id="SSF52096">
    <property type="entry name" value="ClpP/crotonase"/>
    <property type="match status" value="1"/>
</dbReference>
<accession>A0A382GU30</accession>
<dbReference type="InterPro" id="IPR050136">
    <property type="entry name" value="FA_oxidation_alpha_subunit"/>
</dbReference>
<dbReference type="GO" id="GO:0016507">
    <property type="term" value="C:mitochondrial fatty acid beta-oxidation multienzyme complex"/>
    <property type="evidence" value="ECO:0007669"/>
    <property type="project" value="TreeGrafter"/>
</dbReference>
<feature type="non-terminal residue" evidence="5">
    <location>
        <position position="485"/>
    </location>
</feature>
<dbReference type="InterPro" id="IPR006108">
    <property type="entry name" value="3HC_DH_C"/>
</dbReference>
<feature type="domain" description="3-hydroxyacyl-CoA dehydrogenase C-terminal" evidence="4">
    <location>
        <begin position="180"/>
        <end position="228"/>
    </location>
</feature>
<comment type="similarity">
    <text evidence="1">In the central section; belongs to the 3-hydroxyacyl-CoA dehydrogenase family.</text>
</comment>
<reference evidence="5" key="1">
    <citation type="submission" date="2018-05" db="EMBL/GenBank/DDBJ databases">
        <authorList>
            <person name="Lanie J.A."/>
            <person name="Ng W.-L."/>
            <person name="Kazmierczak K.M."/>
            <person name="Andrzejewski T.M."/>
            <person name="Davidsen T.M."/>
            <person name="Wayne K.J."/>
            <person name="Tettelin H."/>
            <person name="Glass J.I."/>
            <person name="Rusch D."/>
            <person name="Podicherti R."/>
            <person name="Tsui H.-C.T."/>
            <person name="Winkler M.E."/>
        </authorList>
    </citation>
    <scope>NUCLEOTIDE SEQUENCE</scope>
</reference>
<dbReference type="PANTHER" id="PTHR43612">
    <property type="entry name" value="TRIFUNCTIONAL ENZYME SUBUNIT ALPHA"/>
    <property type="match status" value="1"/>
</dbReference>
<evidence type="ECO:0000259" key="4">
    <source>
        <dbReference type="Pfam" id="PF00725"/>
    </source>
</evidence>
<dbReference type="CDD" id="cd06558">
    <property type="entry name" value="crotonase-like"/>
    <property type="match status" value="1"/>
</dbReference>
<dbReference type="InterPro" id="IPR001753">
    <property type="entry name" value="Enoyl-CoA_hydra/iso"/>
</dbReference>
<dbReference type="GO" id="GO:0016509">
    <property type="term" value="F:long-chain (3S)-3-hydroxyacyl-CoA dehydrogenase (NAD+) activity"/>
    <property type="evidence" value="ECO:0007669"/>
    <property type="project" value="TreeGrafter"/>
</dbReference>
<evidence type="ECO:0000256" key="1">
    <source>
        <dbReference type="ARBA" id="ARBA00007005"/>
    </source>
</evidence>
<sequence>IVSEFADHKLGKGVVECKDTPGFIANRIGTFWIQAAVVEAFKGGVTVEQADAAIGRAIGIPKTGIFGLMDLVGIDLMPLVSKSLYDAVPENDTYRTLYGEPAMILKMIAEGSIGRKGKGGFYRLNKEGGKPVKEVIDLTTGSYSAALRQTPDSVRAAGSSPRALFEHGDAASAFAWQVMSSTLVYAADLIPEIADTVVAIDDAMKLGYAWKMGPFELIDKIGAEWFAERLAAEGQAVPGLVRLAAKNGGFYRVDQGRLQYLATDGTYLTIERAPGVLLLSDVKRAGKPILRNGSASLWDIGDGVACLEFHSKMNAIDPDILSMIGKSVATVSEDFKALVLHNEGSNYSVGVNLGLALFAINLAAWPMMEDMVKQGQDAFKALKFAPFPVVGAPSGMALGGGCESLLHCDAVQAHAETYIGLVEVGVGLIPGWGGCKEMLVRGLAGKRGGILSGGAMPTISKLFQTIGLAKVSRSGAQAFDYGYLR</sequence>
<dbReference type="Gene3D" id="1.10.1040.50">
    <property type="match status" value="1"/>
</dbReference>
<protein>
    <recommendedName>
        <fullName evidence="4">3-hydroxyacyl-CoA dehydrogenase C-terminal domain-containing protein</fullName>
    </recommendedName>
</protein>
<keyword evidence="2" id="KW-0456">Lyase</keyword>
<dbReference type="PANTHER" id="PTHR43612:SF3">
    <property type="entry name" value="TRIFUNCTIONAL ENZYME SUBUNIT ALPHA, MITOCHONDRIAL"/>
    <property type="match status" value="1"/>
</dbReference>
<gene>
    <name evidence="5" type="ORF">METZ01_LOCUS231313</name>
</gene>
<dbReference type="InterPro" id="IPR029045">
    <property type="entry name" value="ClpP/crotonase-like_dom_sf"/>
</dbReference>
<organism evidence="5">
    <name type="scientific">marine metagenome</name>
    <dbReference type="NCBI Taxonomy" id="408172"/>
    <lineage>
        <taxon>unclassified sequences</taxon>
        <taxon>metagenomes</taxon>
        <taxon>ecological metagenomes</taxon>
    </lineage>
</organism>